<name>A0A268NYT7_SHOCL</name>
<dbReference type="Proteomes" id="UP000216207">
    <property type="component" value="Unassembled WGS sequence"/>
</dbReference>
<dbReference type="InterPro" id="IPR018958">
    <property type="entry name" value="Knr4/Smi1-like_dom"/>
</dbReference>
<comment type="caution">
    <text evidence="2">The sequence shown here is derived from an EMBL/GenBank/DDBJ whole genome shotgun (WGS) entry which is preliminary data.</text>
</comment>
<dbReference type="EMBL" id="NPCC01000019">
    <property type="protein sequence ID" value="PAE88225.1"/>
    <property type="molecule type" value="Genomic_DNA"/>
</dbReference>
<proteinExistence type="predicted"/>
<dbReference type="SMART" id="SM00860">
    <property type="entry name" value="SMI1_KNR4"/>
    <property type="match status" value="1"/>
</dbReference>
<feature type="domain" description="Knr4/Smi1-like" evidence="1">
    <location>
        <begin position="38"/>
        <end position="153"/>
    </location>
</feature>
<dbReference type="Gene3D" id="3.40.1580.10">
    <property type="entry name" value="SMI1/KNR4-like"/>
    <property type="match status" value="1"/>
</dbReference>
<reference evidence="2 3" key="1">
    <citation type="submission" date="2017-07" db="EMBL/GenBank/DDBJ databases">
        <title>Isolation and whole genome analysis of endospore-forming bacteria from heroin.</title>
        <authorList>
            <person name="Kalinowski J."/>
            <person name="Ahrens B."/>
            <person name="Al-Dilaimi A."/>
            <person name="Winkler A."/>
            <person name="Wibberg D."/>
            <person name="Schleenbecker U."/>
            <person name="Ruckert C."/>
            <person name="Wolfel R."/>
            <person name="Grass G."/>
        </authorList>
    </citation>
    <scope>NUCLEOTIDE SEQUENCE [LARGE SCALE GENOMIC DNA]</scope>
    <source>
        <strain evidence="2 3">7539</strain>
    </source>
</reference>
<dbReference type="RefSeq" id="WP_095326836.1">
    <property type="nucleotide sequence ID" value="NZ_BOQS01000027.1"/>
</dbReference>
<accession>A0A268NYT7</accession>
<evidence type="ECO:0000313" key="2">
    <source>
        <dbReference type="EMBL" id="PAE88225.1"/>
    </source>
</evidence>
<dbReference type="Pfam" id="PF09346">
    <property type="entry name" value="SMI1_KNR4"/>
    <property type="match status" value="1"/>
</dbReference>
<sequence length="183" mass="21216">MSSTLKEILDSLKEALNEEGKIKLLLTSEECFCSFNEPVTENHLSQFEKDQGINIPSDFKEFLSLHNGARIYESMYSGEPAGGGLELFALDQMKEAQKYLDTKDIPIAFLLEECHLIINKKKVRERNPNYLYILEDVGEARPLNSSFEMFLERYILSQGSVFWEWNASAEVYYRSYPRKDSLF</sequence>
<organism evidence="2 3">
    <name type="scientific">Shouchella clausii</name>
    <name type="common">Alkalihalobacillus clausii</name>
    <dbReference type="NCBI Taxonomy" id="79880"/>
    <lineage>
        <taxon>Bacteria</taxon>
        <taxon>Bacillati</taxon>
        <taxon>Bacillota</taxon>
        <taxon>Bacilli</taxon>
        <taxon>Bacillales</taxon>
        <taxon>Bacillaceae</taxon>
        <taxon>Shouchella</taxon>
    </lineage>
</organism>
<protein>
    <recommendedName>
        <fullName evidence="1">Knr4/Smi1-like domain-containing protein</fullName>
    </recommendedName>
</protein>
<dbReference type="AlphaFoldDB" id="A0A268NYT7"/>
<dbReference type="SUPFAM" id="SSF160631">
    <property type="entry name" value="SMI1/KNR4-like"/>
    <property type="match status" value="1"/>
</dbReference>
<evidence type="ECO:0000259" key="1">
    <source>
        <dbReference type="SMART" id="SM00860"/>
    </source>
</evidence>
<dbReference type="InterPro" id="IPR037883">
    <property type="entry name" value="Knr4/Smi1-like_sf"/>
</dbReference>
<gene>
    <name evidence="2" type="ORF">CHH72_14020</name>
</gene>
<evidence type="ECO:0000313" key="3">
    <source>
        <dbReference type="Proteomes" id="UP000216207"/>
    </source>
</evidence>